<dbReference type="EMBL" id="LNQP01000073">
    <property type="protein sequence ID" value="KSU86649.1"/>
    <property type="molecule type" value="Genomic_DNA"/>
</dbReference>
<dbReference type="PANTHER" id="PTHR43364">
    <property type="entry name" value="NADH-SPECIFIC METHYLGLYOXAL REDUCTASE-RELATED"/>
    <property type="match status" value="1"/>
</dbReference>
<name>A0A0V8JI49_9BACI</name>
<dbReference type="InterPro" id="IPR023210">
    <property type="entry name" value="NADP_OxRdtase_dom"/>
</dbReference>
<sequence length="300" mass="34304">MQYIKLAEDLKFSRIIHGLWRLADWNLSTNDTQTLIEQCLDRGITTFDHADIYGNYSCEKLFGQALAQKPSLRESMQLVTKCGIKLTSDKYPERKINFYDTSKEHIINSANQSLKNLNTDYIDVLLLHRPDPFMDPQEVADAFIQLKEEGKVRYFGVSNFKRSQFDLLQSFLPFSLITNQIEVSPTYLNHFEEGTIEQCQQHKIAPMAWSPLGGGSIFTAEDERSIRVRNKLTEIGEEIGAKSLDQVVYAWLLAHPATIMPIVGSGKMNRIDVAIQALDLKVNRMQWFQILEASKGRPVD</sequence>
<proteinExistence type="inferred from homology"/>
<evidence type="ECO:0000259" key="4">
    <source>
        <dbReference type="Pfam" id="PF00248"/>
    </source>
</evidence>
<comment type="similarity">
    <text evidence="3">Belongs to the aldo/keto reductase family. Aldo/keto reductase 2 subfamily.</text>
</comment>
<dbReference type="Proteomes" id="UP000053681">
    <property type="component" value="Unassembled WGS sequence"/>
</dbReference>
<dbReference type="GO" id="GO:0005829">
    <property type="term" value="C:cytosol"/>
    <property type="evidence" value="ECO:0007669"/>
    <property type="project" value="TreeGrafter"/>
</dbReference>
<dbReference type="InterPro" id="IPR050523">
    <property type="entry name" value="AKR_Detox_Biosynth"/>
</dbReference>
<organism evidence="5 6">
    <name type="scientific">Priestia veravalensis</name>
    <dbReference type="NCBI Taxonomy" id="1414648"/>
    <lineage>
        <taxon>Bacteria</taxon>
        <taxon>Bacillati</taxon>
        <taxon>Bacillota</taxon>
        <taxon>Bacilli</taxon>
        <taxon>Bacillales</taxon>
        <taxon>Bacillaceae</taxon>
        <taxon>Priestia</taxon>
    </lineage>
</organism>
<dbReference type="CDD" id="cd19092">
    <property type="entry name" value="AKR_BsYcsN_EcYdhF-like"/>
    <property type="match status" value="1"/>
</dbReference>
<protein>
    <submittedName>
        <fullName evidence="5">Oxidoreductase</fullName>
    </submittedName>
</protein>
<comment type="caution">
    <text evidence="5">The sequence shown here is derived from an EMBL/GenBank/DDBJ whole genome shotgun (WGS) entry which is preliminary data.</text>
</comment>
<dbReference type="PANTHER" id="PTHR43364:SF1">
    <property type="entry name" value="OXIDOREDUCTASE YDHF"/>
    <property type="match status" value="1"/>
</dbReference>
<gene>
    <name evidence="5" type="ORF">AS180_17470</name>
</gene>
<dbReference type="AlphaFoldDB" id="A0A0V8JI49"/>
<dbReference type="SUPFAM" id="SSF51430">
    <property type="entry name" value="NAD(P)-linked oxidoreductase"/>
    <property type="match status" value="1"/>
</dbReference>
<dbReference type="Gene3D" id="3.20.20.100">
    <property type="entry name" value="NADP-dependent oxidoreductase domain"/>
    <property type="match status" value="1"/>
</dbReference>
<evidence type="ECO:0000313" key="6">
    <source>
        <dbReference type="Proteomes" id="UP000053681"/>
    </source>
</evidence>
<evidence type="ECO:0000313" key="5">
    <source>
        <dbReference type="EMBL" id="KSU86649.1"/>
    </source>
</evidence>
<accession>A0A0V8JI49</accession>
<keyword evidence="1" id="KW-0521">NADP</keyword>
<dbReference type="InterPro" id="IPR036812">
    <property type="entry name" value="NAD(P)_OxRdtase_dom_sf"/>
</dbReference>
<dbReference type="RefSeq" id="WP_025909178.1">
    <property type="nucleotide sequence ID" value="NZ_KQ758688.1"/>
</dbReference>
<keyword evidence="2" id="KW-0560">Oxidoreductase</keyword>
<feature type="domain" description="NADP-dependent oxidoreductase" evidence="4">
    <location>
        <begin position="14"/>
        <end position="292"/>
    </location>
</feature>
<evidence type="ECO:0000256" key="3">
    <source>
        <dbReference type="ARBA" id="ARBA00038157"/>
    </source>
</evidence>
<evidence type="ECO:0000256" key="2">
    <source>
        <dbReference type="ARBA" id="ARBA00023002"/>
    </source>
</evidence>
<dbReference type="Pfam" id="PF00248">
    <property type="entry name" value="Aldo_ket_red"/>
    <property type="match status" value="1"/>
</dbReference>
<dbReference type="GO" id="GO:0016491">
    <property type="term" value="F:oxidoreductase activity"/>
    <property type="evidence" value="ECO:0007669"/>
    <property type="project" value="UniProtKB-KW"/>
</dbReference>
<keyword evidence="6" id="KW-1185">Reference proteome</keyword>
<dbReference type="FunFam" id="3.20.20.100:FF:000008">
    <property type="entry name" value="Aldo/keto reductase family oxidoreductase"/>
    <property type="match status" value="1"/>
</dbReference>
<reference evidence="5 6" key="1">
    <citation type="submission" date="2015-11" db="EMBL/GenBank/DDBJ databases">
        <title>Bacillus caseinolyticus sp nov.</title>
        <authorList>
            <person name="Dastager S.G."/>
            <person name="Mawlankar R."/>
        </authorList>
    </citation>
    <scope>NUCLEOTIDE SEQUENCE [LARGE SCALE GENOMIC DNA]</scope>
    <source>
        <strain evidence="5 6">SGD-V-76</strain>
    </source>
</reference>
<evidence type="ECO:0000256" key="1">
    <source>
        <dbReference type="ARBA" id="ARBA00022857"/>
    </source>
</evidence>